<protein>
    <submittedName>
        <fullName evidence="2">Ketopantoate reductase ApbA/PanE domain-containing protein</fullName>
    </submittedName>
</protein>
<feature type="domain" description="Ketopantoate reductase N-terminal" evidence="1">
    <location>
        <begin position="3"/>
        <end position="92"/>
    </location>
</feature>
<dbReference type="EMBL" id="LS483343">
    <property type="protein sequence ID" value="SQF40178.1"/>
    <property type="molecule type" value="Genomic_DNA"/>
</dbReference>
<dbReference type="STRING" id="1123303.GCA_000372425_00326"/>
<dbReference type="Proteomes" id="UP000249495">
    <property type="component" value="Chromosome 1"/>
</dbReference>
<reference evidence="2 3" key="1">
    <citation type="submission" date="2018-06" db="EMBL/GenBank/DDBJ databases">
        <authorList>
            <consortium name="Pathogen Informatics"/>
            <person name="Doyle S."/>
        </authorList>
    </citation>
    <scope>NUCLEOTIDE SEQUENCE [LARGE SCALE GENOMIC DNA]</scope>
    <source>
        <strain evidence="2 3">NCTC12278</strain>
    </source>
</reference>
<dbReference type="OrthoDB" id="9793586at2"/>
<keyword evidence="3" id="KW-1185">Reference proteome</keyword>
<dbReference type="SUPFAM" id="SSF51735">
    <property type="entry name" value="NAD(P)-binding Rossmann-fold domains"/>
    <property type="match status" value="1"/>
</dbReference>
<gene>
    <name evidence="2" type="ORF">NCTC12278_00795</name>
</gene>
<name>A0A2X3VL73_9STRE</name>
<proteinExistence type="predicted"/>
<evidence type="ECO:0000259" key="1">
    <source>
        <dbReference type="Pfam" id="PF02558"/>
    </source>
</evidence>
<dbReference type="InterPro" id="IPR036291">
    <property type="entry name" value="NAD(P)-bd_dom_sf"/>
</dbReference>
<dbReference type="RefSeq" id="WP_018029655.1">
    <property type="nucleotide sequence ID" value="NZ_LS483343.1"/>
</dbReference>
<dbReference type="Gene3D" id="3.40.50.720">
    <property type="entry name" value="NAD(P)-binding Rossmann-like Domain"/>
    <property type="match status" value="1"/>
</dbReference>
<sequence>MTILIIGLGTIGTTYAYLFKKSGYEVEHYIRKDSPKSSIKEVQVSLLDGRKNKQGEESHDIYKVKKQSATRYDFIFISVPSGEIEQVIETLDEEGIFGTLVLACGIWEDRSYLDRLLQGRDYILAYPVAGGNMLDHRLNCCVFDHFMLEKEVNTAIPNYQELVQLFTDCQIRLEQPYDMLEWIWLHMGINAGVISVIGRHRESGDTTAVSAERLMTSSQYLKEAVQTIRETTKITAARGVRLGDYRSEFFAYQLPTFISVPLMKRLFAKNRLTRQIMTLHSNLNDLFFVCNSFYDYGKADQVAAPVFYKAYEEALKKR</sequence>
<dbReference type="Pfam" id="PF02558">
    <property type="entry name" value="ApbA"/>
    <property type="match status" value="1"/>
</dbReference>
<dbReference type="InterPro" id="IPR013332">
    <property type="entry name" value="KPR_N"/>
</dbReference>
<evidence type="ECO:0000313" key="3">
    <source>
        <dbReference type="Proteomes" id="UP000249495"/>
    </source>
</evidence>
<evidence type="ECO:0000313" key="2">
    <source>
        <dbReference type="EMBL" id="SQF40178.1"/>
    </source>
</evidence>
<accession>A0A2X3VL73</accession>
<dbReference type="KEGG" id="sfer:NCTC12278_00795"/>
<dbReference type="AlphaFoldDB" id="A0A2X3VL73"/>
<organism evidence="2 3">
    <name type="scientific">Streptococcus ferus</name>
    <dbReference type="NCBI Taxonomy" id="1345"/>
    <lineage>
        <taxon>Bacteria</taxon>
        <taxon>Bacillati</taxon>
        <taxon>Bacillota</taxon>
        <taxon>Bacilli</taxon>
        <taxon>Lactobacillales</taxon>
        <taxon>Streptococcaceae</taxon>
        <taxon>Streptococcus</taxon>
    </lineage>
</organism>